<protein>
    <submittedName>
        <fullName evidence="1">Uncharacterized protein</fullName>
    </submittedName>
</protein>
<dbReference type="EMBL" id="KZ821627">
    <property type="protein sequence ID" value="PYH68137.1"/>
    <property type="molecule type" value="Genomic_DNA"/>
</dbReference>
<dbReference type="AlphaFoldDB" id="A0A319B5P7"/>
<evidence type="ECO:0000313" key="1">
    <source>
        <dbReference type="EMBL" id="PYH68137.1"/>
    </source>
</evidence>
<dbReference type="GeneID" id="37211519"/>
<accession>A0A319B5P7</accession>
<dbReference type="Proteomes" id="UP000248405">
    <property type="component" value="Unassembled WGS sequence"/>
</dbReference>
<dbReference type="RefSeq" id="XP_025561931.1">
    <property type="nucleotide sequence ID" value="XM_025706927.1"/>
</dbReference>
<name>A0A319B5P7_ASPVC</name>
<evidence type="ECO:0000313" key="2">
    <source>
        <dbReference type="Proteomes" id="UP000248405"/>
    </source>
</evidence>
<gene>
    <name evidence="1" type="ORF">BO88DRAFT_405599</name>
</gene>
<reference evidence="1" key="1">
    <citation type="submission" date="2016-12" db="EMBL/GenBank/DDBJ databases">
        <title>The genomes of Aspergillus section Nigri reveals drivers in fungal speciation.</title>
        <authorList>
            <consortium name="DOE Joint Genome Institute"/>
            <person name="Vesth T.C."/>
            <person name="Nybo J."/>
            <person name="Theobald S."/>
            <person name="Brandl J."/>
            <person name="Frisvad J.C."/>
            <person name="Nielsen K.F."/>
            <person name="Lyhne E.K."/>
            <person name="Kogle M.E."/>
            <person name="Kuo A."/>
            <person name="Riley R."/>
            <person name="Clum A."/>
            <person name="Nolan M."/>
            <person name="Lipzen A."/>
            <person name="Salamov A."/>
            <person name="Henrissat B."/>
            <person name="Wiebenga A."/>
            <person name="De Vries R.P."/>
            <person name="Grigoriev I.V."/>
            <person name="Mortensen U.H."/>
            <person name="Andersen M.R."/>
            <person name="Baker S.E."/>
        </authorList>
    </citation>
    <scope>NUCLEOTIDE SEQUENCE [LARGE SCALE GENOMIC DNA]</scope>
    <source>
        <strain evidence="1">CBS 113365</strain>
    </source>
</reference>
<organism evidence="1 2">
    <name type="scientific">Aspergillus vadensis (strain CBS 113365 / IMI 142717 / IBT 24658)</name>
    <dbReference type="NCBI Taxonomy" id="1448311"/>
    <lineage>
        <taxon>Eukaryota</taxon>
        <taxon>Fungi</taxon>
        <taxon>Dikarya</taxon>
        <taxon>Ascomycota</taxon>
        <taxon>Pezizomycotina</taxon>
        <taxon>Eurotiomycetes</taxon>
        <taxon>Eurotiomycetidae</taxon>
        <taxon>Eurotiales</taxon>
        <taxon>Aspergillaceae</taxon>
        <taxon>Aspergillus</taxon>
        <taxon>Aspergillus subgen. Circumdati</taxon>
    </lineage>
</organism>
<sequence length="120" mass="13270">MSYNNNNNNYHPIASADKVPTIHTIHPMKRSTSYSPAAQESGDEEYYKHHIKKDSASSTVACGNDHKVKAALTELLNDDGVRSNARGSRSVQNLLMDTEKALRKQRRESLSGRASISVAK</sequence>
<dbReference type="OrthoDB" id="4509729at2759"/>
<proteinExistence type="predicted"/>
<keyword evidence="2" id="KW-1185">Reference proteome</keyword>